<organism evidence="1 2">
    <name type="scientific">Acaulospora colombiana</name>
    <dbReference type="NCBI Taxonomy" id="27376"/>
    <lineage>
        <taxon>Eukaryota</taxon>
        <taxon>Fungi</taxon>
        <taxon>Fungi incertae sedis</taxon>
        <taxon>Mucoromycota</taxon>
        <taxon>Glomeromycotina</taxon>
        <taxon>Glomeromycetes</taxon>
        <taxon>Diversisporales</taxon>
        <taxon>Acaulosporaceae</taxon>
        <taxon>Acaulospora</taxon>
    </lineage>
</organism>
<feature type="non-terminal residue" evidence="1">
    <location>
        <position position="1"/>
    </location>
</feature>
<accession>A0ACA9PGW8</accession>
<comment type="caution">
    <text evidence="1">The sequence shown here is derived from an EMBL/GenBank/DDBJ whole genome shotgun (WGS) entry which is preliminary data.</text>
</comment>
<sequence>IGESDKAQLSMDEVTKKSFENGLTAVEVGSRYPREEEHYSVSSSVSVTNILFNLLAQWPANQAIIEYMAALLKSQLLPLHMFTSVFLRTTRSSELMDPRSLDLVCQLIISTTQASPLDTIVSVVDPLEPIATTLLDTYNLVRNALGVPYTTMHDLQSSASNILLLALQYSRPFLPQLSSTEILQLLTLGHEIYQQPNIRPELLNLLENVNQLLSSLLSVSNTLPATHGEILAMSMPQPELGPSETSDIVSCSLLIRNSLPLILKRFIENSGVPNSQLEFALPFPVSMETDDLTSIRNPSSFRIEFLNSLVSFGILDSAAAKSIQESWSEKTSPCPLLNELSSQGQTEDSGGDEQKRILELFVTDPCHQSTFAEGLTAKTEELISSFDLIALSTLCETLYTHPSALDVLALYISIPSFLKTFLKLVDSLDWSSI</sequence>
<name>A0ACA9PGW8_9GLOM</name>
<proteinExistence type="predicted"/>
<dbReference type="EMBL" id="CAJVPT010034839">
    <property type="protein sequence ID" value="CAG8709229.1"/>
    <property type="molecule type" value="Genomic_DNA"/>
</dbReference>
<dbReference type="Proteomes" id="UP000789525">
    <property type="component" value="Unassembled WGS sequence"/>
</dbReference>
<protein>
    <submittedName>
        <fullName evidence="1">12205_t:CDS:1</fullName>
    </submittedName>
</protein>
<gene>
    <name evidence="1" type="ORF">ACOLOM_LOCUS10581</name>
</gene>
<evidence type="ECO:0000313" key="1">
    <source>
        <dbReference type="EMBL" id="CAG8709229.1"/>
    </source>
</evidence>
<reference evidence="1" key="1">
    <citation type="submission" date="2021-06" db="EMBL/GenBank/DDBJ databases">
        <authorList>
            <person name="Kallberg Y."/>
            <person name="Tangrot J."/>
            <person name="Rosling A."/>
        </authorList>
    </citation>
    <scope>NUCLEOTIDE SEQUENCE</scope>
    <source>
        <strain evidence="1">CL356</strain>
    </source>
</reference>
<evidence type="ECO:0000313" key="2">
    <source>
        <dbReference type="Proteomes" id="UP000789525"/>
    </source>
</evidence>
<feature type="non-terminal residue" evidence="1">
    <location>
        <position position="433"/>
    </location>
</feature>
<keyword evidence="2" id="KW-1185">Reference proteome</keyword>